<dbReference type="EMBL" id="JBHSXN010000001">
    <property type="protein sequence ID" value="MFC6951873.1"/>
    <property type="molecule type" value="Genomic_DNA"/>
</dbReference>
<accession>A0ABD5VDX4</accession>
<comment type="caution">
    <text evidence="2">The sequence shown here is derived from an EMBL/GenBank/DDBJ whole genome shotgun (WGS) entry which is preliminary data.</text>
</comment>
<proteinExistence type="predicted"/>
<name>A0ABD5VDX4_9EURY</name>
<dbReference type="RefSeq" id="WP_336348881.1">
    <property type="nucleotide sequence ID" value="NZ_JAZAQL010000001.1"/>
</dbReference>
<dbReference type="Proteomes" id="UP001596395">
    <property type="component" value="Unassembled WGS sequence"/>
</dbReference>
<dbReference type="AlphaFoldDB" id="A0ABD5VDX4"/>
<sequence length="236" mass="24496">MQKHTEVLEQGTAINGSTRRVAPPVIELTQQDVADASIEGLDGSLVVLYGKSDSPAIDLFDSGTDVEAFQSWLESELSADADSHGDDVQATAELSYCGRTVTDDLTLAAGDTCGVAVTSFNGGDLDESGFKIEEDVVDSDADVEYRLIVVPPTLDEGEQDAMDTIPEYADGSSVRLAGESEVCGTLLAAGAFVVSAGAGYAVTSRVNSMSEGLVEASNAEDVDADASVDELIDAQS</sequence>
<evidence type="ECO:0000313" key="3">
    <source>
        <dbReference type="Proteomes" id="UP001596395"/>
    </source>
</evidence>
<keyword evidence="3" id="KW-1185">Reference proteome</keyword>
<protein>
    <submittedName>
        <fullName evidence="2">Uncharacterized protein</fullName>
    </submittedName>
</protein>
<feature type="compositionally biased region" description="Acidic residues" evidence="1">
    <location>
        <begin position="218"/>
        <end position="236"/>
    </location>
</feature>
<organism evidence="2 3">
    <name type="scientific">Halorubellus litoreus</name>
    <dbReference type="NCBI Taxonomy" id="755308"/>
    <lineage>
        <taxon>Archaea</taxon>
        <taxon>Methanobacteriati</taxon>
        <taxon>Methanobacteriota</taxon>
        <taxon>Stenosarchaea group</taxon>
        <taxon>Halobacteria</taxon>
        <taxon>Halobacteriales</taxon>
        <taxon>Halorubellaceae</taxon>
        <taxon>Halorubellus</taxon>
    </lineage>
</organism>
<gene>
    <name evidence="2" type="ORF">ACFQGB_03265</name>
</gene>
<evidence type="ECO:0000256" key="1">
    <source>
        <dbReference type="SAM" id="MobiDB-lite"/>
    </source>
</evidence>
<evidence type="ECO:0000313" key="2">
    <source>
        <dbReference type="EMBL" id="MFC6951873.1"/>
    </source>
</evidence>
<reference evidence="2 3" key="1">
    <citation type="journal article" date="2019" name="Int. J. Syst. Evol. Microbiol.">
        <title>The Global Catalogue of Microorganisms (GCM) 10K type strain sequencing project: providing services to taxonomists for standard genome sequencing and annotation.</title>
        <authorList>
            <consortium name="The Broad Institute Genomics Platform"/>
            <consortium name="The Broad Institute Genome Sequencing Center for Infectious Disease"/>
            <person name="Wu L."/>
            <person name="Ma J."/>
        </authorList>
    </citation>
    <scope>NUCLEOTIDE SEQUENCE [LARGE SCALE GENOMIC DNA]</scope>
    <source>
        <strain evidence="2 3">GX26</strain>
    </source>
</reference>
<feature type="region of interest" description="Disordered" evidence="1">
    <location>
        <begin position="216"/>
        <end position="236"/>
    </location>
</feature>